<organism evidence="2 3">
    <name type="scientific">Cryomorpha ignava</name>
    <dbReference type="NCBI Taxonomy" id="101383"/>
    <lineage>
        <taxon>Bacteria</taxon>
        <taxon>Pseudomonadati</taxon>
        <taxon>Bacteroidota</taxon>
        <taxon>Flavobacteriia</taxon>
        <taxon>Flavobacteriales</taxon>
        <taxon>Cryomorphaceae</taxon>
        <taxon>Cryomorpha</taxon>
    </lineage>
</organism>
<dbReference type="InterPro" id="IPR005835">
    <property type="entry name" value="NTP_transferase_dom"/>
</dbReference>
<dbReference type="GO" id="GO:0016740">
    <property type="term" value="F:transferase activity"/>
    <property type="evidence" value="ECO:0007669"/>
    <property type="project" value="UniProtKB-KW"/>
</dbReference>
<comment type="caution">
    <text evidence="2">The sequence shown here is derived from an EMBL/GenBank/DDBJ whole genome shotgun (WGS) entry which is preliminary data.</text>
</comment>
<proteinExistence type="predicted"/>
<dbReference type="Pfam" id="PF00483">
    <property type="entry name" value="NTP_transferase"/>
    <property type="match status" value="1"/>
</dbReference>
<dbReference type="Gene3D" id="2.160.10.10">
    <property type="entry name" value="Hexapeptide repeat proteins"/>
    <property type="match status" value="1"/>
</dbReference>
<dbReference type="CDD" id="cd04181">
    <property type="entry name" value="NTP_transferase"/>
    <property type="match status" value="1"/>
</dbReference>
<keyword evidence="2" id="KW-0808">Transferase</keyword>
<reference evidence="2 3" key="1">
    <citation type="submission" date="2020-02" db="EMBL/GenBank/DDBJ databases">
        <title>Out from the shadows clarifying the taxonomy of the family Cryomorphaceae and related taxa by utilizing the GTDB taxonomic framework.</title>
        <authorList>
            <person name="Bowman J.P."/>
        </authorList>
    </citation>
    <scope>NUCLEOTIDE SEQUENCE [LARGE SCALE GENOMIC DNA]</scope>
    <source>
        <strain evidence="2 3">QSSC 1-22</strain>
    </source>
</reference>
<dbReference type="PANTHER" id="PTHR22572">
    <property type="entry name" value="SUGAR-1-PHOSPHATE GUANYL TRANSFERASE"/>
    <property type="match status" value="1"/>
</dbReference>
<dbReference type="SUPFAM" id="SSF53448">
    <property type="entry name" value="Nucleotide-diphospho-sugar transferases"/>
    <property type="match status" value="1"/>
</dbReference>
<evidence type="ECO:0000313" key="2">
    <source>
        <dbReference type="EMBL" id="NEN22109.1"/>
    </source>
</evidence>
<gene>
    <name evidence="2" type="ORF">G3O08_01145</name>
</gene>
<name>A0A7K3WKE8_9FLAO</name>
<dbReference type="Proteomes" id="UP000486602">
    <property type="component" value="Unassembled WGS sequence"/>
</dbReference>
<evidence type="ECO:0000313" key="3">
    <source>
        <dbReference type="Proteomes" id="UP000486602"/>
    </source>
</evidence>
<protein>
    <submittedName>
        <fullName evidence="2">Nucleotidyltransferase</fullName>
    </submittedName>
</protein>
<keyword evidence="3" id="KW-1185">Reference proteome</keyword>
<dbReference type="InterPro" id="IPR029044">
    <property type="entry name" value="Nucleotide-diphossugar_trans"/>
</dbReference>
<sequence length="333" mass="36659">MNIIIPMAGMGKRLRPHTLTIPKPLIPVAGKPIVQHLVEDIAALVPDKLNEIVFVTGRFGKDAEDHLLEVAKSLGAIGTIAYQDEALGTAHAIWCAKEALHGKTIVAFADTLFRADFKLDETKDGVLWVKQIEDPSSFGVVKLDDDGVITDFVEKPQTFVSDLAMIGIYYFKKGEDLAEEIKYLIENDIKKGGEYQLPDALRRMTEKGFKFGPGKVDEWMDCGNPAATIDTNERILHWKYPNSQVSASASVEHSVIIDPCFIGENVEISNSVVGPYVSIGAGTKVDSSRIKRSIVQQHSKVTNFILENSMVGNFAKIENKAQVLSVGDYNIIE</sequence>
<dbReference type="Gene3D" id="3.90.550.10">
    <property type="entry name" value="Spore Coat Polysaccharide Biosynthesis Protein SpsA, Chain A"/>
    <property type="match status" value="1"/>
</dbReference>
<dbReference type="InterPro" id="IPR050486">
    <property type="entry name" value="Mannose-1P_guanyltransferase"/>
</dbReference>
<dbReference type="EMBL" id="JAAGVY010000001">
    <property type="protein sequence ID" value="NEN22109.1"/>
    <property type="molecule type" value="Genomic_DNA"/>
</dbReference>
<feature type="domain" description="Nucleotidyl transferase" evidence="1">
    <location>
        <begin position="5"/>
        <end position="235"/>
    </location>
</feature>
<dbReference type="AlphaFoldDB" id="A0A7K3WKE8"/>
<dbReference type="RefSeq" id="WP_163282823.1">
    <property type="nucleotide sequence ID" value="NZ_JAAGVY010000001.1"/>
</dbReference>
<accession>A0A7K3WKE8</accession>
<evidence type="ECO:0000259" key="1">
    <source>
        <dbReference type="Pfam" id="PF00483"/>
    </source>
</evidence>